<sequence length="498" mass="55309">MQGTLQYWLAYLPLLAILAAPTAIATWFAIQLHRERVLRRRDGADYLTGLPTRRAAASVAAQAILDSKHSANEFAVIVLNVDRLKPINDSLGHQAGDELLLGLAQRLRAILGHNHVLARLAGDEFTIIARELKGPRDAETLVNKITEAVREPFVIASFDIHTSLTMGVSMYPLDGDTFDILLRRAEMALRVAKAASRGSYRFYALEMSNAADERLSLENDLRRAVELGQLELHYQPKVDIGTNRIRSAEALLRWRHPTRGLVPPNVFIPIAEDTGLIVQIGEWVLRESCRQVRAWIDSGMSPVRVAVNLSAKQFRHVDLVAVIRSALEEAQLQPGYLELELTESAIMDDAEKSASTLEFLSTMGVHISIDDFGTGYSSLSYLRRFPLDKLKIDRSFVRDLMSSPADASIVKAIISLAHNLRLRVVAEGVETAEQLGYLRELGCDQYQGFFCSPAVPPSAFEALLQKLRADLPELTEADMLRTQSRLSAFSPESASSDR</sequence>
<dbReference type="SUPFAM" id="SSF141868">
    <property type="entry name" value="EAL domain-like"/>
    <property type="match status" value="1"/>
</dbReference>
<feature type="domain" description="EAL" evidence="4">
    <location>
        <begin position="214"/>
        <end position="468"/>
    </location>
</feature>
<comment type="caution">
    <text evidence="6">The sequence shown here is derived from an EMBL/GenBank/DDBJ whole genome shotgun (WGS) entry which is preliminary data.</text>
</comment>
<feature type="domain" description="GGDEF" evidence="5">
    <location>
        <begin position="72"/>
        <end position="205"/>
    </location>
</feature>
<dbReference type="SUPFAM" id="SSF55073">
    <property type="entry name" value="Nucleotide cyclase"/>
    <property type="match status" value="1"/>
</dbReference>
<dbReference type="PANTHER" id="PTHR44757:SF2">
    <property type="entry name" value="BIOFILM ARCHITECTURE MAINTENANCE PROTEIN MBAA"/>
    <property type="match status" value="1"/>
</dbReference>
<evidence type="ECO:0000256" key="1">
    <source>
        <dbReference type="ARBA" id="ARBA00012282"/>
    </source>
</evidence>
<dbReference type="GO" id="GO:0071111">
    <property type="term" value="F:cyclic-guanylate-specific phosphodiesterase activity"/>
    <property type="evidence" value="ECO:0007669"/>
    <property type="project" value="UniProtKB-EC"/>
</dbReference>
<organism evidence="6 7">
    <name type="scientific">Steroidobacter agaridevorans</name>
    <dbReference type="NCBI Taxonomy" id="2695856"/>
    <lineage>
        <taxon>Bacteria</taxon>
        <taxon>Pseudomonadati</taxon>
        <taxon>Pseudomonadota</taxon>
        <taxon>Gammaproteobacteria</taxon>
        <taxon>Steroidobacterales</taxon>
        <taxon>Steroidobacteraceae</taxon>
        <taxon>Steroidobacter</taxon>
    </lineage>
</organism>
<keyword evidence="7" id="KW-1185">Reference proteome</keyword>
<dbReference type="EMBL" id="BLJN01000001">
    <property type="protein sequence ID" value="GFE78553.1"/>
    <property type="molecule type" value="Genomic_DNA"/>
</dbReference>
<dbReference type="RefSeq" id="WP_161810438.1">
    <property type="nucleotide sequence ID" value="NZ_BLJN01000001.1"/>
</dbReference>
<reference evidence="7" key="1">
    <citation type="submission" date="2020-01" db="EMBL/GenBank/DDBJ databases">
        <title>'Steroidobacter agaridevorans' sp. nov., agar-degrading bacteria isolated from rhizosphere soils.</title>
        <authorList>
            <person name="Ikenaga M."/>
            <person name="Kataoka M."/>
            <person name="Murouchi A."/>
            <person name="Katsuragi S."/>
            <person name="Sakai M."/>
        </authorList>
    </citation>
    <scope>NUCLEOTIDE SEQUENCE [LARGE SCALE GENOMIC DNA]</scope>
    <source>
        <strain evidence="7">YU21-B</strain>
    </source>
</reference>
<dbReference type="InterPro" id="IPR000160">
    <property type="entry name" value="GGDEF_dom"/>
</dbReference>
<dbReference type="Pfam" id="PF00990">
    <property type="entry name" value="GGDEF"/>
    <property type="match status" value="1"/>
</dbReference>
<dbReference type="AlphaFoldDB" id="A0A829Y667"/>
<dbReference type="Proteomes" id="UP000445000">
    <property type="component" value="Unassembled WGS sequence"/>
</dbReference>
<dbReference type="InterPro" id="IPR052155">
    <property type="entry name" value="Biofilm_reg_signaling"/>
</dbReference>
<dbReference type="SMART" id="SM00052">
    <property type="entry name" value="EAL"/>
    <property type="match status" value="1"/>
</dbReference>
<proteinExistence type="predicted"/>
<keyword evidence="3" id="KW-1133">Transmembrane helix</keyword>
<dbReference type="InterPro" id="IPR001633">
    <property type="entry name" value="EAL_dom"/>
</dbReference>
<evidence type="ECO:0000259" key="5">
    <source>
        <dbReference type="PROSITE" id="PS50887"/>
    </source>
</evidence>
<dbReference type="CDD" id="cd01949">
    <property type="entry name" value="GGDEF"/>
    <property type="match status" value="1"/>
</dbReference>
<dbReference type="Pfam" id="PF00563">
    <property type="entry name" value="EAL"/>
    <property type="match status" value="1"/>
</dbReference>
<name>A0A829Y667_9GAMM</name>
<keyword evidence="3" id="KW-0472">Membrane</keyword>
<dbReference type="PANTHER" id="PTHR44757">
    <property type="entry name" value="DIGUANYLATE CYCLASE DGCP"/>
    <property type="match status" value="1"/>
</dbReference>
<dbReference type="NCBIfam" id="TIGR00254">
    <property type="entry name" value="GGDEF"/>
    <property type="match status" value="1"/>
</dbReference>
<dbReference type="Gene3D" id="3.20.20.450">
    <property type="entry name" value="EAL domain"/>
    <property type="match status" value="1"/>
</dbReference>
<gene>
    <name evidence="6" type="ORF">GCM10011487_05530</name>
</gene>
<dbReference type="Gene3D" id="3.30.70.270">
    <property type="match status" value="1"/>
</dbReference>
<evidence type="ECO:0000313" key="7">
    <source>
        <dbReference type="Proteomes" id="UP000445000"/>
    </source>
</evidence>
<dbReference type="CDD" id="cd01948">
    <property type="entry name" value="EAL"/>
    <property type="match status" value="1"/>
</dbReference>
<accession>A0A829Y667</accession>
<keyword evidence="2" id="KW-0973">c-di-GMP</keyword>
<dbReference type="PROSITE" id="PS50883">
    <property type="entry name" value="EAL"/>
    <property type="match status" value="1"/>
</dbReference>
<dbReference type="EC" id="3.1.4.52" evidence="1"/>
<feature type="transmembrane region" description="Helical" evidence="3">
    <location>
        <begin position="6"/>
        <end position="30"/>
    </location>
</feature>
<evidence type="ECO:0000256" key="2">
    <source>
        <dbReference type="ARBA" id="ARBA00022636"/>
    </source>
</evidence>
<evidence type="ECO:0000256" key="3">
    <source>
        <dbReference type="SAM" id="Phobius"/>
    </source>
</evidence>
<protein>
    <recommendedName>
        <fullName evidence="1">cyclic-guanylate-specific phosphodiesterase</fullName>
        <ecNumber evidence="1">3.1.4.52</ecNumber>
    </recommendedName>
</protein>
<dbReference type="InterPro" id="IPR029787">
    <property type="entry name" value="Nucleotide_cyclase"/>
</dbReference>
<dbReference type="FunFam" id="3.20.20.450:FF:000001">
    <property type="entry name" value="Cyclic di-GMP phosphodiesterase yahA"/>
    <property type="match status" value="1"/>
</dbReference>
<evidence type="ECO:0000259" key="4">
    <source>
        <dbReference type="PROSITE" id="PS50883"/>
    </source>
</evidence>
<dbReference type="InterPro" id="IPR035919">
    <property type="entry name" value="EAL_sf"/>
</dbReference>
<dbReference type="PROSITE" id="PS50887">
    <property type="entry name" value="GGDEF"/>
    <property type="match status" value="1"/>
</dbReference>
<dbReference type="InterPro" id="IPR043128">
    <property type="entry name" value="Rev_trsase/Diguanyl_cyclase"/>
</dbReference>
<dbReference type="SMART" id="SM00267">
    <property type="entry name" value="GGDEF"/>
    <property type="match status" value="1"/>
</dbReference>
<evidence type="ECO:0000313" key="6">
    <source>
        <dbReference type="EMBL" id="GFE78553.1"/>
    </source>
</evidence>
<keyword evidence="3" id="KW-0812">Transmembrane</keyword>